<evidence type="ECO:0000256" key="1">
    <source>
        <dbReference type="SAM" id="MobiDB-lite"/>
    </source>
</evidence>
<evidence type="ECO:0000313" key="3">
    <source>
        <dbReference type="Proteomes" id="UP000236161"/>
    </source>
</evidence>
<sequence>MEDLEKAVKRAVNIVSASPVGHHVKNQTAFDVLLQTLVDVSILNQENIRSPAVLPFCGRKGPDRFFDAGSHCPEEVPPTREAEGAELAKALGYAIFKEVIPPPGTVLMKRAKRGQPPATQLSREIAEEVPKKKRGPSESTSPEPPSKKAKSVEEESFAAGGEHDWQRSIEPPYNTNFTGIFGDEGTRMTVRTKGDDRRLTIVIVPIVNKSCVYRGEVGLALGSGLVSKDLKLIIKLCGRSLSKSPEIRRPLLRRGLRLLCKLTRRAYPAGRRG</sequence>
<name>A0A2H9ZTK0_9ASPA</name>
<evidence type="ECO:0000313" key="2">
    <source>
        <dbReference type="EMBL" id="PKA46617.1"/>
    </source>
</evidence>
<proteinExistence type="predicted"/>
<dbReference type="AlphaFoldDB" id="A0A2H9ZTK0"/>
<dbReference type="EMBL" id="KZ454129">
    <property type="protein sequence ID" value="PKA46617.1"/>
    <property type="molecule type" value="Genomic_DNA"/>
</dbReference>
<keyword evidence="3" id="KW-1185">Reference proteome</keyword>
<dbReference type="Proteomes" id="UP000236161">
    <property type="component" value="Unassembled WGS sequence"/>
</dbReference>
<gene>
    <name evidence="2" type="ORF">AXF42_Ash019358</name>
</gene>
<reference evidence="2 3" key="1">
    <citation type="journal article" date="2017" name="Nature">
        <title>The Apostasia genome and the evolution of orchids.</title>
        <authorList>
            <person name="Zhang G.Q."/>
            <person name="Liu K.W."/>
            <person name="Li Z."/>
            <person name="Lohaus R."/>
            <person name="Hsiao Y.Y."/>
            <person name="Niu S.C."/>
            <person name="Wang J.Y."/>
            <person name="Lin Y.C."/>
            <person name="Xu Q."/>
            <person name="Chen L.J."/>
            <person name="Yoshida K."/>
            <person name="Fujiwara S."/>
            <person name="Wang Z.W."/>
            <person name="Zhang Y.Q."/>
            <person name="Mitsuda N."/>
            <person name="Wang M."/>
            <person name="Liu G.H."/>
            <person name="Pecoraro L."/>
            <person name="Huang H.X."/>
            <person name="Xiao X.J."/>
            <person name="Lin M."/>
            <person name="Wu X.Y."/>
            <person name="Wu W.L."/>
            <person name="Chen Y.Y."/>
            <person name="Chang S.B."/>
            <person name="Sakamoto S."/>
            <person name="Ohme-Takagi M."/>
            <person name="Yagi M."/>
            <person name="Zeng S.J."/>
            <person name="Shen C.Y."/>
            <person name="Yeh C.M."/>
            <person name="Luo Y.B."/>
            <person name="Tsai W.C."/>
            <person name="Van de Peer Y."/>
            <person name="Liu Z.J."/>
        </authorList>
    </citation>
    <scope>NUCLEOTIDE SEQUENCE [LARGE SCALE GENOMIC DNA]</scope>
    <source>
        <strain evidence="3">cv. Shenzhen</strain>
        <tissue evidence="2">Stem</tissue>
    </source>
</reference>
<organism evidence="2 3">
    <name type="scientific">Apostasia shenzhenica</name>
    <dbReference type="NCBI Taxonomy" id="1088818"/>
    <lineage>
        <taxon>Eukaryota</taxon>
        <taxon>Viridiplantae</taxon>
        <taxon>Streptophyta</taxon>
        <taxon>Embryophyta</taxon>
        <taxon>Tracheophyta</taxon>
        <taxon>Spermatophyta</taxon>
        <taxon>Magnoliopsida</taxon>
        <taxon>Liliopsida</taxon>
        <taxon>Asparagales</taxon>
        <taxon>Orchidaceae</taxon>
        <taxon>Apostasioideae</taxon>
        <taxon>Apostasia</taxon>
    </lineage>
</organism>
<feature type="region of interest" description="Disordered" evidence="1">
    <location>
        <begin position="107"/>
        <end position="169"/>
    </location>
</feature>
<protein>
    <submittedName>
        <fullName evidence="2">Uncharacterized protein</fullName>
    </submittedName>
</protein>
<accession>A0A2H9ZTK0</accession>